<comment type="caution">
    <text evidence="7">The sequence shown here is derived from an EMBL/GenBank/DDBJ whole genome shotgun (WGS) entry which is preliminary data.</text>
</comment>
<evidence type="ECO:0000256" key="5">
    <source>
        <dbReference type="SAM" id="Phobius"/>
    </source>
</evidence>
<feature type="transmembrane region" description="Helical" evidence="5">
    <location>
        <begin position="235"/>
        <end position="265"/>
    </location>
</feature>
<feature type="transmembrane region" description="Helical" evidence="5">
    <location>
        <begin position="93"/>
        <end position="115"/>
    </location>
</feature>
<dbReference type="Proteomes" id="UP001248819">
    <property type="component" value="Unassembled WGS sequence"/>
</dbReference>
<evidence type="ECO:0000256" key="3">
    <source>
        <dbReference type="ARBA" id="ARBA00022989"/>
    </source>
</evidence>
<comment type="subcellular location">
    <subcellularLocation>
        <location evidence="1">Membrane</location>
        <topology evidence="1">Multi-pass membrane protein</topology>
    </subcellularLocation>
</comment>
<evidence type="ECO:0000259" key="6">
    <source>
        <dbReference type="Pfam" id="PF00999"/>
    </source>
</evidence>
<feature type="transmembrane region" description="Helical" evidence="5">
    <location>
        <begin position="169"/>
        <end position="189"/>
    </location>
</feature>
<protein>
    <submittedName>
        <fullName evidence="7">Cation:proton antiporter</fullName>
    </submittedName>
</protein>
<feature type="transmembrane region" description="Helical" evidence="5">
    <location>
        <begin position="375"/>
        <end position="397"/>
    </location>
</feature>
<evidence type="ECO:0000313" key="7">
    <source>
        <dbReference type="EMBL" id="MDT0650668.1"/>
    </source>
</evidence>
<keyword evidence="3 5" id="KW-1133">Transmembrane helix</keyword>
<keyword evidence="8" id="KW-1185">Reference proteome</keyword>
<feature type="transmembrane region" description="Helical" evidence="5">
    <location>
        <begin position="6"/>
        <end position="21"/>
    </location>
</feature>
<name>A0ABU3CWQ7_9FLAO</name>
<feature type="transmembrane region" description="Helical" evidence="5">
    <location>
        <begin position="59"/>
        <end position="81"/>
    </location>
</feature>
<feature type="transmembrane region" description="Helical" evidence="5">
    <location>
        <begin position="28"/>
        <end position="47"/>
    </location>
</feature>
<dbReference type="EMBL" id="JAVRHP010000054">
    <property type="protein sequence ID" value="MDT0650668.1"/>
    <property type="molecule type" value="Genomic_DNA"/>
</dbReference>
<evidence type="ECO:0000256" key="1">
    <source>
        <dbReference type="ARBA" id="ARBA00004141"/>
    </source>
</evidence>
<evidence type="ECO:0000256" key="2">
    <source>
        <dbReference type="ARBA" id="ARBA00022692"/>
    </source>
</evidence>
<dbReference type="PANTHER" id="PTHR31382:SF1">
    <property type="entry name" value="SODIUM ION_PROTON EXCHANGER (EUROFUNG)"/>
    <property type="match status" value="1"/>
</dbReference>
<keyword evidence="4 5" id="KW-0472">Membrane</keyword>
<dbReference type="InterPro" id="IPR006153">
    <property type="entry name" value="Cation/H_exchanger_TM"/>
</dbReference>
<feature type="transmembrane region" description="Helical" evidence="5">
    <location>
        <begin position="196"/>
        <end position="215"/>
    </location>
</feature>
<feature type="transmembrane region" description="Helical" evidence="5">
    <location>
        <begin position="345"/>
        <end position="363"/>
    </location>
</feature>
<dbReference type="Pfam" id="PF00999">
    <property type="entry name" value="Na_H_Exchanger"/>
    <property type="match status" value="1"/>
</dbReference>
<proteinExistence type="predicted"/>
<dbReference type="InterPro" id="IPR004712">
    <property type="entry name" value="Na+/H+_antiporter_fungi"/>
</dbReference>
<feature type="transmembrane region" description="Helical" evidence="5">
    <location>
        <begin position="308"/>
        <end position="325"/>
    </location>
</feature>
<sequence length="407" mass="45200">MDLMLIIFIVSILTLSLGLVYKKMQEIFLTEPLIAMITGVLIGPYFLDIIPADVPEKLTILRITCEFTIAMALMATALRIPKNFFYKNFKTQVNVVLFGMVFMWLFSSGILYLIFSDFSISECLLLGAIITPTDPVLASSIVSGDKAEKYLPASIRETISFESGINDGLAFPIVFFSIFLFTNSSFPVTTWLSETLLYETVLCGVIAYFTGILAGKMMHKAHGKKIMTTKAVLPFSLGLAFALLTGFNLLGMNGILAVFIGGLGYARSISGNEDIQEEEVQESMERITLIPVFFVFGLVLPLEEWISLGWSGVLLVFLVLFFRRIPGMFLLKPFLPQLERKNSDVLLLGWFGPIGVAALYYSILSIEKTSFDEAWIIPGLVVFASTVVHGLTSLPLGKLYHKYNSKN</sequence>
<dbReference type="PANTHER" id="PTHR31382">
    <property type="entry name" value="NA(+)/H(+) ANTIPORTER"/>
    <property type="match status" value="1"/>
</dbReference>
<evidence type="ECO:0000256" key="4">
    <source>
        <dbReference type="ARBA" id="ARBA00023136"/>
    </source>
</evidence>
<feature type="domain" description="Cation/H+ exchanger transmembrane" evidence="6">
    <location>
        <begin position="13"/>
        <end position="395"/>
    </location>
</feature>
<keyword evidence="2 5" id="KW-0812">Transmembrane</keyword>
<accession>A0ABU3CWQ7</accession>
<dbReference type="Gene3D" id="6.10.140.1330">
    <property type="match status" value="1"/>
</dbReference>
<dbReference type="RefSeq" id="WP_311484837.1">
    <property type="nucleotide sequence ID" value="NZ_JAVRHP010000054.1"/>
</dbReference>
<gene>
    <name evidence="7" type="ORF">RM529_10955</name>
</gene>
<evidence type="ECO:0000313" key="8">
    <source>
        <dbReference type="Proteomes" id="UP001248819"/>
    </source>
</evidence>
<organism evidence="7 8">
    <name type="scientific">Autumnicola edwardsiae</name>
    <dbReference type="NCBI Taxonomy" id="3075594"/>
    <lineage>
        <taxon>Bacteria</taxon>
        <taxon>Pseudomonadati</taxon>
        <taxon>Bacteroidota</taxon>
        <taxon>Flavobacteriia</taxon>
        <taxon>Flavobacteriales</taxon>
        <taxon>Flavobacteriaceae</taxon>
        <taxon>Autumnicola</taxon>
    </lineage>
</organism>
<reference evidence="7 8" key="1">
    <citation type="submission" date="2023-09" db="EMBL/GenBank/DDBJ databases">
        <authorList>
            <person name="Rey-Velasco X."/>
        </authorList>
    </citation>
    <scope>NUCLEOTIDE SEQUENCE [LARGE SCALE GENOMIC DNA]</scope>
    <source>
        <strain evidence="7 8">F297</strain>
    </source>
</reference>